<dbReference type="SMART" id="SM00449">
    <property type="entry name" value="SPRY"/>
    <property type="match status" value="2"/>
</dbReference>
<dbReference type="Proteomes" id="UP000827092">
    <property type="component" value="Unassembled WGS sequence"/>
</dbReference>
<dbReference type="PROSITE" id="PS50188">
    <property type="entry name" value="B302_SPRY"/>
    <property type="match status" value="2"/>
</dbReference>
<protein>
    <recommendedName>
        <fullName evidence="2">B30.2/SPRY domain-containing protein</fullName>
    </recommendedName>
</protein>
<reference evidence="3 4" key="1">
    <citation type="journal article" date="2022" name="Nat. Ecol. Evol.">
        <title>A masculinizing supergene underlies an exaggerated male reproductive morph in a spider.</title>
        <authorList>
            <person name="Hendrickx F."/>
            <person name="De Corte Z."/>
            <person name="Sonet G."/>
            <person name="Van Belleghem S.M."/>
            <person name="Kostlbacher S."/>
            <person name="Vangestel C."/>
        </authorList>
    </citation>
    <scope>NUCLEOTIDE SEQUENCE [LARGE SCALE GENOMIC DNA]</scope>
    <source>
        <strain evidence="3">W744_W776</strain>
    </source>
</reference>
<feature type="domain" description="B30.2/SPRY" evidence="2">
    <location>
        <begin position="184"/>
        <end position="426"/>
    </location>
</feature>
<dbReference type="InterPro" id="IPR013320">
    <property type="entry name" value="ConA-like_dom_sf"/>
</dbReference>
<dbReference type="EMBL" id="JAFNEN010000088">
    <property type="protein sequence ID" value="KAG8195429.1"/>
    <property type="molecule type" value="Genomic_DNA"/>
</dbReference>
<accession>A0AAV6VHT2</accession>
<name>A0AAV6VHT2_9ARAC</name>
<dbReference type="InterPro" id="IPR043136">
    <property type="entry name" value="B30.2/SPRY_sf"/>
</dbReference>
<evidence type="ECO:0000256" key="1">
    <source>
        <dbReference type="SAM" id="MobiDB-lite"/>
    </source>
</evidence>
<gene>
    <name evidence="3" type="ORF">JTE90_013886</name>
</gene>
<dbReference type="InterPro" id="IPR003877">
    <property type="entry name" value="SPRY_dom"/>
</dbReference>
<dbReference type="CDD" id="cd12885">
    <property type="entry name" value="SPRY_RanBP_like"/>
    <property type="match status" value="1"/>
</dbReference>
<organism evidence="3 4">
    <name type="scientific">Oedothorax gibbosus</name>
    <dbReference type="NCBI Taxonomy" id="931172"/>
    <lineage>
        <taxon>Eukaryota</taxon>
        <taxon>Metazoa</taxon>
        <taxon>Ecdysozoa</taxon>
        <taxon>Arthropoda</taxon>
        <taxon>Chelicerata</taxon>
        <taxon>Arachnida</taxon>
        <taxon>Araneae</taxon>
        <taxon>Araneomorphae</taxon>
        <taxon>Entelegynae</taxon>
        <taxon>Araneoidea</taxon>
        <taxon>Linyphiidae</taxon>
        <taxon>Erigoninae</taxon>
        <taxon>Oedothorax</taxon>
    </lineage>
</organism>
<dbReference type="Pfam" id="PF00622">
    <property type="entry name" value="SPRY"/>
    <property type="match status" value="2"/>
</dbReference>
<dbReference type="SUPFAM" id="SSF49899">
    <property type="entry name" value="Concanavalin A-like lectins/glucanases"/>
    <property type="match status" value="2"/>
</dbReference>
<evidence type="ECO:0000313" key="3">
    <source>
        <dbReference type="EMBL" id="KAG8195429.1"/>
    </source>
</evidence>
<comment type="caution">
    <text evidence="3">The sequence shown here is derived from an EMBL/GenBank/DDBJ whole genome shotgun (WGS) entry which is preliminary data.</text>
</comment>
<feature type="region of interest" description="Disordered" evidence="1">
    <location>
        <begin position="337"/>
        <end position="371"/>
    </location>
</feature>
<dbReference type="InterPro" id="IPR044736">
    <property type="entry name" value="Gid1/RanBPM/SPLA_SPRY"/>
</dbReference>
<dbReference type="AlphaFoldDB" id="A0AAV6VHT2"/>
<sequence length="426" mass="47312">MDGVLQRHTSRLYGRGLYERPFPHTKQVRQERVAVDGELISYVPDECNTPGIYVSAEPLNAERNYFEVELNDLGTERTICVGLVSAKHPLDQLPGWIPDSIGFLTGDGTLFRDTPKGIDFGPVCDTGDHIGVGIKYNPADAQRKQNYCVVFFTYNGKEFGSTICSNTQGALYPAVGFHSVGEEVRLQLGIRWVPEEDMNMCIDSNEEEWARLHDIKINGATLEYTGRGKSIIDVGLAQAKYPLDTTHHYFEIEILDPGENCYIAIGLARKDYPKCRHPGWNKGSIAYHADDGKIFVGSGVGDPFGPPCHKGDIMGCGILFPRDFVCFFDWDPGSSENSAPSSLQLEFEDDLSRPHSESEEEEPSWKEKENMEGIPGCPTCIQVFFTRNGKTVGQKDACIPKGGFYPTIGMLSDNERVKVDLHPLTG</sequence>
<dbReference type="CDD" id="cd12908">
    <property type="entry name" value="SPRYD3"/>
    <property type="match status" value="1"/>
</dbReference>
<evidence type="ECO:0000313" key="4">
    <source>
        <dbReference type="Proteomes" id="UP000827092"/>
    </source>
</evidence>
<dbReference type="PANTHER" id="PTHR12864">
    <property type="entry name" value="RAN BINDING PROTEIN 9-RELATED"/>
    <property type="match status" value="1"/>
</dbReference>
<dbReference type="Gene3D" id="2.60.120.920">
    <property type="match status" value="2"/>
</dbReference>
<dbReference type="InterPro" id="IPR001870">
    <property type="entry name" value="B30.2/SPRY"/>
</dbReference>
<evidence type="ECO:0000259" key="2">
    <source>
        <dbReference type="PROSITE" id="PS50188"/>
    </source>
</evidence>
<keyword evidence="4" id="KW-1185">Reference proteome</keyword>
<proteinExistence type="predicted"/>
<feature type="domain" description="B30.2/SPRY" evidence="2">
    <location>
        <begin position="1"/>
        <end position="193"/>
    </location>
</feature>
<dbReference type="InterPro" id="IPR050618">
    <property type="entry name" value="Ubq-SigPath_Reg"/>
</dbReference>
<feature type="compositionally biased region" description="Basic and acidic residues" evidence="1">
    <location>
        <begin position="350"/>
        <end position="371"/>
    </location>
</feature>
<dbReference type="InterPro" id="IPR035783">
    <property type="entry name" value="SPRYD3_SPRY"/>
</dbReference>